<dbReference type="SUPFAM" id="SSF52540">
    <property type="entry name" value="P-loop containing nucleoside triphosphate hydrolases"/>
    <property type="match status" value="1"/>
</dbReference>
<dbReference type="Pfam" id="PF13476">
    <property type="entry name" value="AAA_23"/>
    <property type="match status" value="1"/>
</dbReference>
<dbReference type="EMBL" id="CP034433">
    <property type="protein sequence ID" value="AZN35165.1"/>
    <property type="molecule type" value="Genomic_DNA"/>
</dbReference>
<dbReference type="Pfam" id="PF13558">
    <property type="entry name" value="SbcC_Walker_B"/>
    <property type="match status" value="1"/>
</dbReference>
<feature type="coiled-coil region" evidence="1">
    <location>
        <begin position="807"/>
        <end position="841"/>
    </location>
</feature>
<organism evidence="3 4">
    <name type="scientific">Iodobacter ciconiae</name>
    <dbReference type="NCBI Taxonomy" id="2496266"/>
    <lineage>
        <taxon>Bacteria</taxon>
        <taxon>Pseudomonadati</taxon>
        <taxon>Pseudomonadota</taxon>
        <taxon>Betaproteobacteria</taxon>
        <taxon>Neisseriales</taxon>
        <taxon>Chitinibacteraceae</taxon>
        <taxon>Iodobacter</taxon>
    </lineage>
</organism>
<evidence type="ECO:0000313" key="3">
    <source>
        <dbReference type="EMBL" id="AZN35165.1"/>
    </source>
</evidence>
<dbReference type="PANTHER" id="PTHR32114:SF2">
    <property type="entry name" value="ABC TRANSPORTER ABCH.3"/>
    <property type="match status" value="1"/>
</dbReference>
<feature type="coiled-coil region" evidence="1">
    <location>
        <begin position="563"/>
        <end position="604"/>
    </location>
</feature>
<dbReference type="KEGG" id="iod:EJO50_00885"/>
<sequence>MKLLSLRLKNLNSLKGEWKIDFTAAPFKDNGLFAITGPTGAGKTTLLDAICLALYHQTPRMSSISASSNELMTRHTSDCLAEVEFEVKGSRYRAFWSQRRARNLASGALQAPRVELADANGQILSDKINEKLKFTEALTGLDFGRFTKSMLLAQGGFAAFLNAPANERAELLEELTGTDIYGQISQSVFEQTRGSKQALDQLRAKASGVELLSEEQLSGLHKEACDLAHSRQALQSQLSQVQINRQWREALSKANSQHADAQSRQQEALAALASAEPQLDQLARSEPAAKLQLPYSALSQATEALAHTGQELVQLSAEQNNALEEHRARLWQAQQLAMQQNQQSRAQLSQTKAAQSILISTQRPEHAKLGEQLAGWRVQFLSLNTLSGEMSRLEAEINQQNIHALIEQQAASILSASNQQAESQAAGLAENTAQAAWQALLAGKDEAAFWEQKQSLLARGADIARLAELEISSQKTQQQSALLATTLAEKQTMVSQKEQVLATLRLTFSDLKQQLNDKKKLLEQEQRIQGLEAYRQQLRAGEACPLCGSLEHPAIHDYEVLNVSATAAAMEAKQAELEKLTEEGQALKLDLTRLEAEIGALESQQQNNAALSSEQLQQWHLLCSKLATPAPDLAALSQQHAAAVQDADATLNQLAQNKAQQEEAQKIRLAAEKALAECQQALQLLTQKLENAQAHLQDLNLRKSRLAEQISTETDALRSSLPDQKLPADSNAWLQAQESQWQGWQAAQQQLQQLAQDLIVQQQAANTAEEAENTWLLRWQKTGAAPQAPLPGTQQPAADLATCVLQINSLQEQINQQKGREINLQKRRQEHEEQLQHASRAWQAALAASPFQDEAAFIAAHLEDDQRNALSALKQQLDTALISANTLVSSAEQSLEPLLATPKTELALPELDEQLASLSAEISRQAQRQGEIRGALQGDDARRSGQAALFTEIAAMSVDYDYWQHLNSLIGSADGAKYRKFAQGLTLDHLIHLANRQLERLHGRYQLLRKGELELGIIDTWQGDVARDTKTLSGGESFLVSLALALALSDLVSHKTSIDSLFLDEGFGTLDGETLEIALDALDHLNASGKMIGIISHVEALKERIPVQLKIHKSAGLGLSQMDKQYAFSGG</sequence>
<keyword evidence="3" id="KW-0378">Hydrolase</keyword>
<evidence type="ECO:0000256" key="1">
    <source>
        <dbReference type="SAM" id="Coils"/>
    </source>
</evidence>
<gene>
    <name evidence="3" type="primary">sbcC</name>
    <name evidence="3" type="ORF">EJO50_00885</name>
</gene>
<dbReference type="GO" id="GO:0004527">
    <property type="term" value="F:exonuclease activity"/>
    <property type="evidence" value="ECO:0007669"/>
    <property type="project" value="UniProtKB-KW"/>
</dbReference>
<dbReference type="AlphaFoldDB" id="A0A3S8ZNW2"/>
<dbReference type="OrthoDB" id="9795626at2"/>
<keyword evidence="3" id="KW-0540">Nuclease</keyword>
<dbReference type="Proteomes" id="UP000282438">
    <property type="component" value="Chromosome"/>
</dbReference>
<dbReference type="GO" id="GO:0016887">
    <property type="term" value="F:ATP hydrolysis activity"/>
    <property type="evidence" value="ECO:0007669"/>
    <property type="project" value="InterPro"/>
</dbReference>
<dbReference type="InterPro" id="IPR027417">
    <property type="entry name" value="P-loop_NTPase"/>
</dbReference>
<accession>A0A3S8ZNW2</accession>
<dbReference type="GO" id="GO:0006302">
    <property type="term" value="P:double-strand break repair"/>
    <property type="evidence" value="ECO:0007669"/>
    <property type="project" value="InterPro"/>
</dbReference>
<evidence type="ECO:0000259" key="2">
    <source>
        <dbReference type="Pfam" id="PF13476"/>
    </source>
</evidence>
<feature type="domain" description="Rad50/SbcC-type AAA" evidence="2">
    <location>
        <begin position="5"/>
        <end position="203"/>
    </location>
</feature>
<dbReference type="PANTHER" id="PTHR32114">
    <property type="entry name" value="ABC TRANSPORTER ABCH.3"/>
    <property type="match status" value="1"/>
</dbReference>
<dbReference type="NCBIfam" id="NF007600">
    <property type="entry name" value="PRK10246.1"/>
    <property type="match status" value="1"/>
</dbReference>
<proteinExistence type="predicted"/>
<dbReference type="InterPro" id="IPR038729">
    <property type="entry name" value="Rad50/SbcC_AAA"/>
</dbReference>
<reference evidence="3 4" key="1">
    <citation type="submission" date="2018-12" db="EMBL/GenBank/DDBJ databases">
        <title>Complete genome sequence of Iodobacter sp. H11R3.</title>
        <authorList>
            <person name="Bae J.-W."/>
        </authorList>
    </citation>
    <scope>NUCLEOTIDE SEQUENCE [LARGE SCALE GENOMIC DNA]</scope>
    <source>
        <strain evidence="3 4">H11R3</strain>
    </source>
</reference>
<name>A0A3S8ZNW2_9NEIS</name>
<keyword evidence="4" id="KW-1185">Reference proteome</keyword>
<keyword evidence="3" id="KW-0269">Exonuclease</keyword>
<evidence type="ECO:0000313" key="4">
    <source>
        <dbReference type="Proteomes" id="UP000282438"/>
    </source>
</evidence>
<keyword evidence="1" id="KW-0175">Coiled coil</keyword>
<feature type="coiled-coil region" evidence="1">
    <location>
        <begin position="644"/>
        <end position="709"/>
    </location>
</feature>
<dbReference type="RefSeq" id="WP_125971140.1">
    <property type="nucleotide sequence ID" value="NZ_CP034433.1"/>
</dbReference>
<protein>
    <submittedName>
        <fullName evidence="3">Exonuclease subunit SbcC</fullName>
    </submittedName>
</protein>
<dbReference type="Gene3D" id="3.40.50.300">
    <property type="entry name" value="P-loop containing nucleotide triphosphate hydrolases"/>
    <property type="match status" value="2"/>
</dbReference>